<comment type="caution">
    <text evidence="1">The sequence shown here is derived from an EMBL/GenBank/DDBJ whole genome shotgun (WGS) entry which is preliminary data.</text>
</comment>
<dbReference type="InterPro" id="IPR029046">
    <property type="entry name" value="LolA/LolB/LppX"/>
</dbReference>
<gene>
    <name evidence="1" type="ORF">Mgrana_00669</name>
</gene>
<dbReference type="RefSeq" id="WP_186813122.1">
    <property type="nucleotide sequence ID" value="NZ_BJXM01000013.1"/>
</dbReference>
<sequence>MPTVSLRVGLLLALVLAWAPGFAQSIAEISKQVQDNLSKSPWEASISGKIQLPDGSSQEAEFRLQVLPSPTPANALVRIDFKKPSSLEGNFVLISDKEVWNYLFLTNQVVIQPRAKAKVEGLGVNLTGLSDFSQLTETLNLKLLGEVQTPDGPAWRIQGLPKGANAGFASMEIWVLKSDPRPVAIVLKDANGKTLADLSIQGFKRSVLTAAALKKYPADAEVVKR</sequence>
<dbReference type="Gene3D" id="2.50.20.10">
    <property type="entry name" value="Lipoprotein localisation LolA/LolB/LppX"/>
    <property type="match status" value="1"/>
</dbReference>
<dbReference type="Proteomes" id="UP000266178">
    <property type="component" value="Unassembled WGS sequence"/>
</dbReference>
<organism evidence="1 2">
    <name type="scientific">Meiothermus granaticius NBRC 107808</name>
    <dbReference type="NCBI Taxonomy" id="1227551"/>
    <lineage>
        <taxon>Bacteria</taxon>
        <taxon>Thermotogati</taxon>
        <taxon>Deinococcota</taxon>
        <taxon>Deinococci</taxon>
        <taxon>Thermales</taxon>
        <taxon>Thermaceae</taxon>
        <taxon>Meiothermus</taxon>
    </lineage>
</organism>
<dbReference type="CDD" id="cd16324">
    <property type="entry name" value="LolA_fold-like"/>
    <property type="match status" value="1"/>
</dbReference>
<name>A0A399FB96_9DEIN</name>
<evidence type="ECO:0000313" key="2">
    <source>
        <dbReference type="Proteomes" id="UP000266178"/>
    </source>
</evidence>
<keyword evidence="1" id="KW-0449">Lipoprotein</keyword>
<protein>
    <submittedName>
        <fullName evidence="1">Outer membrane lipoprotein-sorting protein</fullName>
    </submittedName>
</protein>
<proteinExistence type="predicted"/>
<accession>A0A399FB96</accession>
<reference evidence="1 2" key="1">
    <citation type="submission" date="2018-08" db="EMBL/GenBank/DDBJ databases">
        <title>Meiothermus granaticius genome AF-68 sequencing project.</title>
        <authorList>
            <person name="Da Costa M.S."/>
            <person name="Albuquerque L."/>
            <person name="Raposo P."/>
            <person name="Froufe H.J.C."/>
            <person name="Barroso C.S."/>
            <person name="Egas C."/>
        </authorList>
    </citation>
    <scope>NUCLEOTIDE SEQUENCE [LARGE SCALE GENOMIC DNA]</scope>
    <source>
        <strain evidence="1 2">AF-68</strain>
    </source>
</reference>
<dbReference type="EMBL" id="QWLB01000006">
    <property type="protein sequence ID" value="RIH93413.1"/>
    <property type="molecule type" value="Genomic_DNA"/>
</dbReference>
<keyword evidence="2" id="KW-1185">Reference proteome</keyword>
<evidence type="ECO:0000313" key="1">
    <source>
        <dbReference type="EMBL" id="RIH93413.1"/>
    </source>
</evidence>
<dbReference type="SUPFAM" id="SSF89392">
    <property type="entry name" value="Prokaryotic lipoproteins and lipoprotein localization factors"/>
    <property type="match status" value="1"/>
</dbReference>
<dbReference type="AlphaFoldDB" id="A0A399FB96"/>